<name>A0ABV2LPG3_9FLAO</name>
<comment type="caution">
    <text evidence="1">The sequence shown here is derived from an EMBL/GenBank/DDBJ whole genome shotgun (WGS) entry which is preliminary data.</text>
</comment>
<organism evidence="1 2">
    <name type="scientific">Moheibacter stercoris</name>
    <dbReference type="NCBI Taxonomy" id="1628251"/>
    <lineage>
        <taxon>Bacteria</taxon>
        <taxon>Pseudomonadati</taxon>
        <taxon>Bacteroidota</taxon>
        <taxon>Flavobacteriia</taxon>
        <taxon>Flavobacteriales</taxon>
        <taxon>Weeksellaceae</taxon>
        <taxon>Moheibacter</taxon>
    </lineage>
</organism>
<dbReference type="RefSeq" id="WP_354505356.1">
    <property type="nucleotide sequence ID" value="NZ_JBEPMO010000001.1"/>
</dbReference>
<protein>
    <recommendedName>
        <fullName evidence="3">Bacterial toxin 23 domain-containing protein</fullName>
    </recommendedName>
</protein>
<proteinExistence type="predicted"/>
<evidence type="ECO:0000313" key="2">
    <source>
        <dbReference type="Proteomes" id="UP001549146"/>
    </source>
</evidence>
<dbReference type="EMBL" id="JBEPMO010000001">
    <property type="protein sequence ID" value="MET3730461.1"/>
    <property type="molecule type" value="Genomic_DNA"/>
</dbReference>
<evidence type="ECO:0000313" key="1">
    <source>
        <dbReference type="EMBL" id="MET3730461.1"/>
    </source>
</evidence>
<gene>
    <name evidence="1" type="ORF">ABID46_000013</name>
</gene>
<reference evidence="1 2" key="1">
    <citation type="submission" date="2024-06" db="EMBL/GenBank/DDBJ databases">
        <title>Genomic Encyclopedia of Type Strains, Phase IV (KMG-IV): sequencing the most valuable type-strain genomes for metagenomic binning, comparative biology and taxonomic classification.</title>
        <authorList>
            <person name="Goeker M."/>
        </authorList>
    </citation>
    <scope>NUCLEOTIDE SEQUENCE [LARGE SCALE GENOMIC DNA]</scope>
    <source>
        <strain evidence="1 2">DSM 29388</strain>
    </source>
</reference>
<evidence type="ECO:0008006" key="3">
    <source>
        <dbReference type="Google" id="ProtNLM"/>
    </source>
</evidence>
<accession>A0ABV2LPG3</accession>
<dbReference type="Proteomes" id="UP001549146">
    <property type="component" value="Unassembled WGS sequence"/>
</dbReference>
<sequence length="320" mass="35520">MNELDYNIFIGLSLHFGGGKPAHWSGTAGVGMSYKIQKNDGFGAQFNANAAVNFYNGGFGALSSGNKLHIDQVYSAGVTLGSGRGEPMTIYPLHLDSGSGMVDHFKYSGSIGTNIIRNNSGRNQQVGFTQLRAFSGSFSFYNDFGGFQKIGIADGYDRWWTGGGNLTIGSRNSEFQLVIGSDVFTADTNSQIRYGDNQNDETKAYIFDQLEENNPRPGGIFNKETYSYSPNFAGELNQDYLTRYRKGTIFNQNAHSFDLNQGRTSFRLNTPYGQFGANRMGQSSMISQDLIHRMINFHLIPSTRPNSWEFQFKNQPNFGN</sequence>
<keyword evidence="2" id="KW-1185">Reference proteome</keyword>